<dbReference type="InterPro" id="IPR037045">
    <property type="entry name" value="S8pro/Inhibitor_I9_sf"/>
</dbReference>
<feature type="domain" description="Inhibitor I9" evidence="3">
    <location>
        <begin position="53"/>
        <end position="90"/>
    </location>
</feature>
<name>A0A2H5PXE9_CITUN</name>
<evidence type="ECO:0000256" key="1">
    <source>
        <dbReference type="ARBA" id="ARBA00011073"/>
    </source>
</evidence>
<keyword evidence="5" id="KW-1185">Reference proteome</keyword>
<accession>A0A2H5PXE9</accession>
<dbReference type="GO" id="GO:0006508">
    <property type="term" value="P:proteolysis"/>
    <property type="evidence" value="ECO:0007669"/>
    <property type="project" value="InterPro"/>
</dbReference>
<dbReference type="InterPro" id="IPR045051">
    <property type="entry name" value="SBT"/>
</dbReference>
<reference evidence="4 5" key="1">
    <citation type="journal article" date="2017" name="Front. Genet.">
        <title>Draft sequencing of the heterozygous diploid genome of Satsuma (Citrus unshiu Marc.) using a hybrid assembly approach.</title>
        <authorList>
            <person name="Shimizu T."/>
            <person name="Tanizawa Y."/>
            <person name="Mochizuki T."/>
            <person name="Nagasaki H."/>
            <person name="Yoshioka T."/>
            <person name="Toyoda A."/>
            <person name="Fujiyama A."/>
            <person name="Kaminuma E."/>
            <person name="Nakamura Y."/>
        </authorList>
    </citation>
    <scope>NUCLEOTIDE SEQUENCE [LARGE SCALE GENOMIC DNA]</scope>
    <source>
        <strain evidence="5">cv. Miyagawa wase</strain>
    </source>
</reference>
<protein>
    <recommendedName>
        <fullName evidence="3">Inhibitor I9 domain-containing protein</fullName>
    </recommendedName>
</protein>
<proteinExistence type="inferred from homology"/>
<dbReference type="PANTHER" id="PTHR10795">
    <property type="entry name" value="PROPROTEIN CONVERTASE SUBTILISIN/KEXIN"/>
    <property type="match status" value="1"/>
</dbReference>
<comment type="caution">
    <text evidence="4">The sequence shown here is derived from an EMBL/GenBank/DDBJ whole genome shotgun (WGS) entry which is preliminary data.</text>
</comment>
<dbReference type="SUPFAM" id="SSF52743">
    <property type="entry name" value="Subtilisin-like"/>
    <property type="match status" value="1"/>
</dbReference>
<dbReference type="Pfam" id="PF05922">
    <property type="entry name" value="Inhibitor_I9"/>
    <property type="match status" value="1"/>
</dbReference>
<dbReference type="STRING" id="55188.A0A2H5PXE9"/>
<gene>
    <name evidence="4" type="ORF">CUMW_176310</name>
</gene>
<organism evidence="4 5">
    <name type="scientific">Citrus unshiu</name>
    <name type="common">Satsuma mandarin</name>
    <name type="synonym">Citrus nobilis var. unshiu</name>
    <dbReference type="NCBI Taxonomy" id="55188"/>
    <lineage>
        <taxon>Eukaryota</taxon>
        <taxon>Viridiplantae</taxon>
        <taxon>Streptophyta</taxon>
        <taxon>Embryophyta</taxon>
        <taxon>Tracheophyta</taxon>
        <taxon>Spermatophyta</taxon>
        <taxon>Magnoliopsida</taxon>
        <taxon>eudicotyledons</taxon>
        <taxon>Gunneridae</taxon>
        <taxon>Pentapetalae</taxon>
        <taxon>rosids</taxon>
        <taxon>malvids</taxon>
        <taxon>Sapindales</taxon>
        <taxon>Rutaceae</taxon>
        <taxon>Aurantioideae</taxon>
        <taxon>Citrus</taxon>
    </lineage>
</organism>
<evidence type="ECO:0000313" key="4">
    <source>
        <dbReference type="EMBL" id="GAY57034.1"/>
    </source>
</evidence>
<dbReference type="Proteomes" id="UP000236630">
    <property type="component" value="Unassembled WGS sequence"/>
</dbReference>
<comment type="similarity">
    <text evidence="1">Belongs to the peptidase S8 family.</text>
</comment>
<dbReference type="InterPro" id="IPR036852">
    <property type="entry name" value="Peptidase_S8/S53_dom_sf"/>
</dbReference>
<evidence type="ECO:0000256" key="2">
    <source>
        <dbReference type="ARBA" id="ARBA00022729"/>
    </source>
</evidence>
<evidence type="ECO:0000259" key="3">
    <source>
        <dbReference type="Pfam" id="PF05922"/>
    </source>
</evidence>
<dbReference type="GO" id="GO:0004252">
    <property type="term" value="F:serine-type endopeptidase activity"/>
    <property type="evidence" value="ECO:0007669"/>
    <property type="project" value="InterPro"/>
</dbReference>
<dbReference type="EMBL" id="BDQV01000151">
    <property type="protein sequence ID" value="GAY57034.1"/>
    <property type="molecule type" value="Genomic_DNA"/>
</dbReference>
<evidence type="ECO:0000313" key="5">
    <source>
        <dbReference type="Proteomes" id="UP000236630"/>
    </source>
</evidence>
<sequence length="130" mass="14387">MGTRRSRTGGDLEGCDSEIVQLEPVNMKWLDGLGKEDGLLSPESRSRSVSRVSYKRSFSGFAAKLTDHERQKLASMEDVVSVFPGRTLQLYTTRSWDFMGFNQSITGKYGIESAIIVGVTDSGICPESER</sequence>
<dbReference type="AlphaFoldDB" id="A0A2H5PXE9"/>
<keyword evidence="2" id="KW-0732">Signal</keyword>
<dbReference type="InterPro" id="IPR010259">
    <property type="entry name" value="S8pro/Inhibitor_I9"/>
</dbReference>
<dbReference type="Gene3D" id="3.30.70.80">
    <property type="entry name" value="Peptidase S8 propeptide/proteinase inhibitor I9"/>
    <property type="match status" value="1"/>
</dbReference>